<protein>
    <recommendedName>
        <fullName evidence="2">Lipocalin-like domain-containing protein</fullName>
    </recommendedName>
</protein>
<gene>
    <name evidence="3" type="ORF">FUA24_20610</name>
</gene>
<feature type="chain" id="PRO_5022987940" description="Lipocalin-like domain-containing protein" evidence="1">
    <location>
        <begin position="25"/>
        <end position="131"/>
    </location>
</feature>
<sequence>MKNESVTIVIAVVMTILFSASGCAQETQKELLTTKWDLDAYNIKNKTYPPEPKEQDDFIQFNADNTFISKSEGNIETGNYTLNSQDDYIDFKDGTKVVLRAYIVELSTKALILKYDIGELRDIEIIYKPNH</sequence>
<dbReference type="PROSITE" id="PS51257">
    <property type="entry name" value="PROKAR_LIPOPROTEIN"/>
    <property type="match status" value="1"/>
</dbReference>
<comment type="caution">
    <text evidence="3">The sequence shown here is derived from an EMBL/GenBank/DDBJ whole genome shotgun (WGS) entry which is preliminary data.</text>
</comment>
<evidence type="ECO:0000313" key="4">
    <source>
        <dbReference type="Proteomes" id="UP000323930"/>
    </source>
</evidence>
<evidence type="ECO:0000313" key="3">
    <source>
        <dbReference type="EMBL" id="TYA71953.1"/>
    </source>
</evidence>
<feature type="signal peptide" evidence="1">
    <location>
        <begin position="1"/>
        <end position="24"/>
    </location>
</feature>
<evidence type="ECO:0000256" key="1">
    <source>
        <dbReference type="SAM" id="SignalP"/>
    </source>
</evidence>
<dbReference type="Proteomes" id="UP000323930">
    <property type="component" value="Unassembled WGS sequence"/>
</dbReference>
<accession>A0A5D0HKP1</accession>
<reference evidence="3 4" key="1">
    <citation type="submission" date="2019-08" db="EMBL/GenBank/DDBJ databases">
        <title>Seonamhaeicola sediminis sp. nov., isolated from marine sediment.</title>
        <authorList>
            <person name="Cao W.R."/>
        </authorList>
    </citation>
    <scope>NUCLEOTIDE SEQUENCE [LARGE SCALE GENOMIC DNA]</scope>
    <source>
        <strain evidence="3 4">B011</strain>
    </source>
</reference>
<dbReference type="Pfam" id="PF13648">
    <property type="entry name" value="Lipocalin_4"/>
    <property type="match status" value="1"/>
</dbReference>
<dbReference type="AlphaFoldDB" id="A0A5D0HKP1"/>
<organism evidence="3 4">
    <name type="scientific">Seonamhaeicola marinus</name>
    <dbReference type="NCBI Taxonomy" id="1912246"/>
    <lineage>
        <taxon>Bacteria</taxon>
        <taxon>Pseudomonadati</taxon>
        <taxon>Bacteroidota</taxon>
        <taxon>Flavobacteriia</taxon>
        <taxon>Flavobacteriales</taxon>
        <taxon>Flavobacteriaceae</taxon>
    </lineage>
</organism>
<keyword evidence="1" id="KW-0732">Signal</keyword>
<name>A0A5D0HKP1_9FLAO</name>
<dbReference type="EMBL" id="VSDQ01000718">
    <property type="protein sequence ID" value="TYA71953.1"/>
    <property type="molecule type" value="Genomic_DNA"/>
</dbReference>
<feature type="domain" description="Lipocalin-like" evidence="2">
    <location>
        <begin position="35"/>
        <end position="112"/>
    </location>
</feature>
<proteinExistence type="predicted"/>
<keyword evidence="4" id="KW-1185">Reference proteome</keyword>
<dbReference type="RefSeq" id="WP_148544939.1">
    <property type="nucleotide sequence ID" value="NZ_VSDQ01000718.1"/>
</dbReference>
<dbReference type="OrthoDB" id="1191173at2"/>
<dbReference type="InterPro" id="IPR024311">
    <property type="entry name" value="Lipocalin-like"/>
</dbReference>
<evidence type="ECO:0000259" key="2">
    <source>
        <dbReference type="Pfam" id="PF13648"/>
    </source>
</evidence>